<feature type="transmembrane region" description="Helical" evidence="2">
    <location>
        <begin position="173"/>
        <end position="193"/>
    </location>
</feature>
<comment type="caution">
    <text evidence="3">The sequence shown here is derived from an EMBL/GenBank/DDBJ whole genome shotgun (WGS) entry which is preliminary data.</text>
</comment>
<feature type="transmembrane region" description="Helical" evidence="2">
    <location>
        <begin position="266"/>
        <end position="285"/>
    </location>
</feature>
<keyword evidence="2" id="KW-1133">Transmembrane helix</keyword>
<feature type="transmembrane region" description="Helical" evidence="2">
    <location>
        <begin position="69"/>
        <end position="90"/>
    </location>
</feature>
<feature type="transmembrane region" description="Helical" evidence="2">
    <location>
        <begin position="102"/>
        <end position="124"/>
    </location>
</feature>
<feature type="transmembrane region" description="Helical" evidence="2">
    <location>
        <begin position="130"/>
        <end position="161"/>
    </location>
</feature>
<feature type="transmembrane region" description="Helical" evidence="2">
    <location>
        <begin position="45"/>
        <end position="63"/>
    </location>
</feature>
<evidence type="ECO:0000313" key="3">
    <source>
        <dbReference type="EMBL" id="GHG34144.1"/>
    </source>
</evidence>
<name>A0A919C1K3_9ACTN</name>
<keyword evidence="2" id="KW-0472">Membrane</keyword>
<organism evidence="3 4">
    <name type="scientific">Streptomyces capoamus</name>
    <dbReference type="NCBI Taxonomy" id="68183"/>
    <lineage>
        <taxon>Bacteria</taxon>
        <taxon>Bacillati</taxon>
        <taxon>Actinomycetota</taxon>
        <taxon>Actinomycetes</taxon>
        <taxon>Kitasatosporales</taxon>
        <taxon>Streptomycetaceae</taxon>
        <taxon>Streptomyces</taxon>
    </lineage>
</organism>
<evidence type="ECO:0000256" key="1">
    <source>
        <dbReference type="SAM" id="MobiDB-lite"/>
    </source>
</evidence>
<feature type="transmembrane region" description="Helical" evidence="2">
    <location>
        <begin position="297"/>
        <end position="330"/>
    </location>
</feature>
<dbReference type="EMBL" id="BNBF01000001">
    <property type="protein sequence ID" value="GHG34144.1"/>
    <property type="molecule type" value="Genomic_DNA"/>
</dbReference>
<dbReference type="AlphaFoldDB" id="A0A919C1K3"/>
<reference evidence="4" key="1">
    <citation type="journal article" date="2019" name="Int. J. Syst. Evol. Microbiol.">
        <title>The Global Catalogue of Microorganisms (GCM) 10K type strain sequencing project: providing services to taxonomists for standard genome sequencing and annotation.</title>
        <authorList>
            <consortium name="The Broad Institute Genomics Platform"/>
            <consortium name="The Broad Institute Genome Sequencing Center for Infectious Disease"/>
            <person name="Wu L."/>
            <person name="Ma J."/>
        </authorList>
    </citation>
    <scope>NUCLEOTIDE SEQUENCE [LARGE SCALE GENOMIC DNA]</scope>
    <source>
        <strain evidence="4">JCM 4253</strain>
    </source>
</reference>
<feature type="transmembrane region" description="Helical" evidence="2">
    <location>
        <begin position="20"/>
        <end position="38"/>
    </location>
</feature>
<sequence>MTGAYGADVYSTRRNVSDGTGVLLLGACAGWSLITAAAHGGRPEGMLLAVLAAAAGYAAGRVSGALLPVAAPCVGAVTALALAVAVPGLSPGPWYAAPPGHAGATAALLALATGAACCAAWATAVPALRFGLRALACVVVAAGAVLGSVAGCAAGAVVLVYSLAAGAARGRGAWLAGPAAAAGLVAAALWGLAGDALPGGLADALRDRLGADRVRLWRQALGLAGRHGGLGIGPGRFGELGTAAPRVPPSDGRPYSAPLQQAAEQGLVGVLLLAAVFCWVLYALWRSPRSTPVALTAGAALAGLAVLASVSNALSFTAVTAGAALLAGWATARPWTGTGTTPWAGSGTTPRAGTGTAPRR</sequence>
<protein>
    <recommendedName>
        <fullName evidence="5">O-antigen polymerase</fullName>
    </recommendedName>
</protein>
<evidence type="ECO:0000313" key="4">
    <source>
        <dbReference type="Proteomes" id="UP000619355"/>
    </source>
</evidence>
<proteinExistence type="predicted"/>
<evidence type="ECO:0008006" key="5">
    <source>
        <dbReference type="Google" id="ProtNLM"/>
    </source>
</evidence>
<feature type="region of interest" description="Disordered" evidence="1">
    <location>
        <begin position="337"/>
        <end position="360"/>
    </location>
</feature>
<accession>A0A919C1K3</accession>
<evidence type="ECO:0000256" key="2">
    <source>
        <dbReference type="SAM" id="Phobius"/>
    </source>
</evidence>
<keyword evidence="2" id="KW-0812">Transmembrane</keyword>
<keyword evidence="4" id="KW-1185">Reference proteome</keyword>
<gene>
    <name evidence="3" type="ORF">GCM10018980_03440</name>
</gene>
<dbReference type="Proteomes" id="UP000619355">
    <property type="component" value="Unassembled WGS sequence"/>
</dbReference>